<dbReference type="EMBL" id="JAJISD010000001">
    <property type="protein sequence ID" value="MCC8428215.1"/>
    <property type="molecule type" value="Genomic_DNA"/>
</dbReference>
<keyword evidence="4" id="KW-0812">Transmembrane</keyword>
<keyword evidence="7" id="KW-1185">Reference proteome</keyword>
<dbReference type="Gene3D" id="3.30.70.1230">
    <property type="entry name" value="Nucleotide cyclase"/>
    <property type="match status" value="1"/>
</dbReference>
<evidence type="ECO:0000256" key="4">
    <source>
        <dbReference type="SAM" id="Phobius"/>
    </source>
</evidence>
<evidence type="ECO:0000256" key="2">
    <source>
        <dbReference type="ARBA" id="ARBA00022475"/>
    </source>
</evidence>
<dbReference type="PANTHER" id="PTHR43081">
    <property type="entry name" value="ADENYLATE CYCLASE, TERMINAL-DIFFERENTIATION SPECIFIC-RELATED"/>
    <property type="match status" value="1"/>
</dbReference>
<feature type="transmembrane region" description="Helical" evidence="4">
    <location>
        <begin position="79"/>
        <end position="99"/>
    </location>
</feature>
<dbReference type="InterPro" id="IPR001054">
    <property type="entry name" value="A/G_cyclase"/>
</dbReference>
<name>A0ABS8KQ85_9HYPH</name>
<sequence length="347" mass="38181">MISGSRNRRDWRVILWLSLASALISAYFGYAVGEGNVPGWRSALSGVFNSLVIATPILLFEVKGQRLGFVRRLRRLPLLWYFLFRVAFYSVIIVGGLIASRATIGKNGFSFDATFRDSLVFAISMAAVANIAFQIGLLLGFRTLSNLVTGRYAKPKAEQRVFLLIDMKNSTGLAERLGPIRFHELLNDFFRDVADAALECGAEIHKYVGDEAILTWSRDKAVSDGSCLACPFVARRHIADNAEDYRRRFGALPEFRAALHSGEIVAGEIGDVRREIAYVGDTLNVAARLLEASKTLQRDVLISAELLTSVRLPAQLIAEPLPTLSIRGRAAPLAIAALTLRVGQDQV</sequence>
<keyword evidence="2" id="KW-1003">Cell membrane</keyword>
<dbReference type="Proteomes" id="UP001198862">
    <property type="component" value="Unassembled WGS sequence"/>
</dbReference>
<dbReference type="CDD" id="cd07302">
    <property type="entry name" value="CHD"/>
    <property type="match status" value="1"/>
</dbReference>
<evidence type="ECO:0000256" key="1">
    <source>
        <dbReference type="ARBA" id="ARBA00004651"/>
    </source>
</evidence>
<dbReference type="PROSITE" id="PS50125">
    <property type="entry name" value="GUANYLATE_CYCLASE_2"/>
    <property type="match status" value="1"/>
</dbReference>
<feature type="transmembrane region" description="Helical" evidence="4">
    <location>
        <begin position="39"/>
        <end position="59"/>
    </location>
</feature>
<feature type="domain" description="Guanylate cyclase" evidence="5">
    <location>
        <begin position="161"/>
        <end position="290"/>
    </location>
</feature>
<reference evidence="6 7" key="1">
    <citation type="submission" date="2021-11" db="EMBL/GenBank/DDBJ databases">
        <authorList>
            <person name="Lee D.-H."/>
            <person name="Kim S.-B."/>
        </authorList>
    </citation>
    <scope>NUCLEOTIDE SEQUENCE [LARGE SCALE GENOMIC DNA]</scope>
    <source>
        <strain evidence="6 7">KCTC 52223</strain>
    </source>
</reference>
<evidence type="ECO:0000259" key="5">
    <source>
        <dbReference type="PROSITE" id="PS50125"/>
    </source>
</evidence>
<organism evidence="6 7">
    <name type="scientific">Reyranella aquatilis</name>
    <dbReference type="NCBI Taxonomy" id="2035356"/>
    <lineage>
        <taxon>Bacteria</taxon>
        <taxon>Pseudomonadati</taxon>
        <taxon>Pseudomonadota</taxon>
        <taxon>Alphaproteobacteria</taxon>
        <taxon>Hyphomicrobiales</taxon>
        <taxon>Reyranellaceae</taxon>
        <taxon>Reyranella</taxon>
    </lineage>
</organism>
<evidence type="ECO:0000313" key="6">
    <source>
        <dbReference type="EMBL" id="MCC8428215.1"/>
    </source>
</evidence>
<dbReference type="Pfam" id="PF00211">
    <property type="entry name" value="Guanylate_cyc"/>
    <property type="match status" value="1"/>
</dbReference>
<keyword evidence="3 4" id="KW-0472">Membrane</keyword>
<dbReference type="RefSeq" id="WP_230549411.1">
    <property type="nucleotide sequence ID" value="NZ_JAJISD010000001.1"/>
</dbReference>
<accession>A0ABS8KQ85</accession>
<comment type="caution">
    <text evidence="6">The sequence shown here is derived from an EMBL/GenBank/DDBJ whole genome shotgun (WGS) entry which is preliminary data.</text>
</comment>
<comment type="subcellular location">
    <subcellularLocation>
        <location evidence="1">Cell membrane</location>
        <topology evidence="1">Multi-pass membrane protein</topology>
    </subcellularLocation>
</comment>
<evidence type="ECO:0000313" key="7">
    <source>
        <dbReference type="Proteomes" id="UP001198862"/>
    </source>
</evidence>
<feature type="transmembrane region" description="Helical" evidence="4">
    <location>
        <begin position="12"/>
        <end position="33"/>
    </location>
</feature>
<protein>
    <submittedName>
        <fullName evidence="6">Adenylate/guanylate cyclase domain-containing protein</fullName>
    </submittedName>
</protein>
<evidence type="ECO:0000256" key="3">
    <source>
        <dbReference type="ARBA" id="ARBA00023136"/>
    </source>
</evidence>
<dbReference type="InterPro" id="IPR029787">
    <property type="entry name" value="Nucleotide_cyclase"/>
</dbReference>
<dbReference type="InterPro" id="IPR050697">
    <property type="entry name" value="Adenylyl/Guanylyl_Cyclase_3/4"/>
</dbReference>
<dbReference type="PANTHER" id="PTHR43081:SF17">
    <property type="entry name" value="BLL5647 PROTEIN"/>
    <property type="match status" value="1"/>
</dbReference>
<proteinExistence type="predicted"/>
<keyword evidence="4" id="KW-1133">Transmembrane helix</keyword>
<dbReference type="SUPFAM" id="SSF55073">
    <property type="entry name" value="Nucleotide cyclase"/>
    <property type="match status" value="1"/>
</dbReference>
<gene>
    <name evidence="6" type="ORF">LJ725_04510</name>
</gene>
<feature type="transmembrane region" description="Helical" evidence="4">
    <location>
        <begin position="119"/>
        <end position="141"/>
    </location>
</feature>